<dbReference type="EMBL" id="CM017707">
    <property type="protein sequence ID" value="TYG61183.1"/>
    <property type="molecule type" value="Genomic_DNA"/>
</dbReference>
<dbReference type="SUPFAM" id="SSF53474">
    <property type="entry name" value="alpha/beta-Hydrolases"/>
    <property type="match status" value="1"/>
</dbReference>
<keyword evidence="4" id="KW-1185">Reference proteome</keyword>
<protein>
    <recommendedName>
        <fullName evidence="5">Serine aminopeptidase S33 domain-containing protein</fullName>
    </recommendedName>
</protein>
<sequence length="316" mass="35272">MFSISTSISTHLLWLLPFQSILHFDSLNPSRSDPILELRGAGLSTQGMNFGQYINPLDSMSQRKDFYGKGTDYKRFSKTEKRYAFPSQITDLIEKLVNIIEEAERSSPVRAFDMQNSISTALKDMQKQLNHISKYDWDFDNYLEEDVPAAIEYIKDKNETNNGKLLAIGHSMGGILLYAMLSRCGYEGKDSGLAAVTTLASSLDYTSSRSSLKLLLPLADPAQVLNVPVIPIGTLLAAAHPFAANPPYLLSWLSPQISAPDMLQPKLFEKLVTENFDFGIDAFNCHIAHYDIVGAQWAVDLVYPCIIEFLNHHDAA</sequence>
<dbReference type="GO" id="GO:0006508">
    <property type="term" value="P:proteolysis"/>
    <property type="evidence" value="ECO:0007669"/>
    <property type="project" value="InterPro"/>
</dbReference>
<dbReference type="Proteomes" id="UP000323506">
    <property type="component" value="Chromosome D07"/>
</dbReference>
<dbReference type="Gene3D" id="3.40.50.1820">
    <property type="entry name" value="alpha/beta hydrolase"/>
    <property type="match status" value="1"/>
</dbReference>
<organism evidence="3 4">
    <name type="scientific">Gossypium darwinii</name>
    <name type="common">Darwin's cotton</name>
    <name type="synonym">Gossypium barbadense var. darwinii</name>
    <dbReference type="NCBI Taxonomy" id="34276"/>
    <lineage>
        <taxon>Eukaryota</taxon>
        <taxon>Viridiplantae</taxon>
        <taxon>Streptophyta</taxon>
        <taxon>Embryophyta</taxon>
        <taxon>Tracheophyta</taxon>
        <taxon>Spermatophyta</taxon>
        <taxon>Magnoliopsida</taxon>
        <taxon>eudicotyledons</taxon>
        <taxon>Gunneridae</taxon>
        <taxon>Pentapetalae</taxon>
        <taxon>rosids</taxon>
        <taxon>malvids</taxon>
        <taxon>Malvales</taxon>
        <taxon>Malvaceae</taxon>
        <taxon>Malvoideae</taxon>
        <taxon>Gossypium</taxon>
    </lineage>
</organism>
<evidence type="ECO:0008006" key="5">
    <source>
        <dbReference type="Google" id="ProtNLM"/>
    </source>
</evidence>
<dbReference type="AlphaFoldDB" id="A0A5D2BYK5"/>
<proteinExistence type="predicted"/>
<dbReference type="PROSITE" id="PS00708">
    <property type="entry name" value="PRO_ENDOPEP_SER"/>
    <property type="match status" value="1"/>
</dbReference>
<evidence type="ECO:0000256" key="2">
    <source>
        <dbReference type="SAM" id="SignalP"/>
    </source>
</evidence>
<reference evidence="3 4" key="1">
    <citation type="submission" date="2019-06" db="EMBL/GenBank/DDBJ databases">
        <title>WGS assembly of Gossypium darwinii.</title>
        <authorList>
            <person name="Chen Z.J."/>
            <person name="Sreedasyam A."/>
            <person name="Ando A."/>
            <person name="Song Q."/>
            <person name="De L."/>
            <person name="Hulse-Kemp A."/>
            <person name="Ding M."/>
            <person name="Ye W."/>
            <person name="Kirkbride R."/>
            <person name="Jenkins J."/>
            <person name="Plott C."/>
            <person name="Lovell J."/>
            <person name="Lin Y.-M."/>
            <person name="Vaughn R."/>
            <person name="Liu B."/>
            <person name="Li W."/>
            <person name="Simpson S."/>
            <person name="Scheffler B."/>
            <person name="Saski C."/>
            <person name="Grover C."/>
            <person name="Hu G."/>
            <person name="Conover J."/>
            <person name="Carlson J."/>
            <person name="Shu S."/>
            <person name="Boston L."/>
            <person name="Williams M."/>
            <person name="Peterson D."/>
            <person name="Mcgee K."/>
            <person name="Jones D."/>
            <person name="Wendel J."/>
            <person name="Stelly D."/>
            <person name="Grimwood J."/>
            <person name="Schmutz J."/>
        </authorList>
    </citation>
    <scope>NUCLEOTIDE SEQUENCE [LARGE SCALE GENOMIC DNA]</scope>
    <source>
        <strain evidence="3">1808015.09</strain>
    </source>
</reference>
<evidence type="ECO:0000313" key="3">
    <source>
        <dbReference type="EMBL" id="TYG61183.1"/>
    </source>
</evidence>
<dbReference type="PANTHER" id="PTHR11005">
    <property type="entry name" value="LYSOSOMAL ACID LIPASE-RELATED"/>
    <property type="match status" value="1"/>
</dbReference>
<evidence type="ECO:0000256" key="1">
    <source>
        <dbReference type="ARBA" id="ARBA00022801"/>
    </source>
</evidence>
<feature type="chain" id="PRO_5022986909" description="Serine aminopeptidase S33 domain-containing protein" evidence="2">
    <location>
        <begin position="33"/>
        <end position="316"/>
    </location>
</feature>
<keyword evidence="1" id="KW-0378">Hydrolase</keyword>
<accession>A0A5D2BYK5</accession>
<feature type="signal peptide" evidence="2">
    <location>
        <begin position="1"/>
        <end position="32"/>
    </location>
</feature>
<name>A0A5D2BYK5_GOSDA</name>
<dbReference type="InterPro" id="IPR002471">
    <property type="entry name" value="Pept_S9_AS"/>
</dbReference>
<dbReference type="GO" id="GO:0004252">
    <property type="term" value="F:serine-type endopeptidase activity"/>
    <property type="evidence" value="ECO:0007669"/>
    <property type="project" value="InterPro"/>
</dbReference>
<evidence type="ECO:0000313" key="4">
    <source>
        <dbReference type="Proteomes" id="UP000323506"/>
    </source>
</evidence>
<gene>
    <name evidence="3" type="ORF">ES288_D07G127200v1</name>
</gene>
<keyword evidence="2" id="KW-0732">Signal</keyword>
<dbReference type="InterPro" id="IPR029058">
    <property type="entry name" value="AB_hydrolase_fold"/>
</dbReference>